<dbReference type="EMBL" id="JASCZI010000118">
    <property type="protein sequence ID" value="MED6108979.1"/>
    <property type="molecule type" value="Genomic_DNA"/>
</dbReference>
<organism evidence="2 3">
    <name type="scientific">Stylosanthes scabra</name>
    <dbReference type="NCBI Taxonomy" id="79078"/>
    <lineage>
        <taxon>Eukaryota</taxon>
        <taxon>Viridiplantae</taxon>
        <taxon>Streptophyta</taxon>
        <taxon>Embryophyta</taxon>
        <taxon>Tracheophyta</taxon>
        <taxon>Spermatophyta</taxon>
        <taxon>Magnoliopsida</taxon>
        <taxon>eudicotyledons</taxon>
        <taxon>Gunneridae</taxon>
        <taxon>Pentapetalae</taxon>
        <taxon>rosids</taxon>
        <taxon>fabids</taxon>
        <taxon>Fabales</taxon>
        <taxon>Fabaceae</taxon>
        <taxon>Papilionoideae</taxon>
        <taxon>50 kb inversion clade</taxon>
        <taxon>dalbergioids sensu lato</taxon>
        <taxon>Dalbergieae</taxon>
        <taxon>Pterocarpus clade</taxon>
        <taxon>Stylosanthes</taxon>
    </lineage>
</organism>
<dbReference type="Proteomes" id="UP001341840">
    <property type="component" value="Unassembled WGS sequence"/>
</dbReference>
<gene>
    <name evidence="2" type="ORF">PIB30_029204</name>
</gene>
<feature type="region of interest" description="Disordered" evidence="1">
    <location>
        <begin position="1"/>
        <end position="30"/>
    </location>
</feature>
<evidence type="ECO:0000313" key="3">
    <source>
        <dbReference type="Proteomes" id="UP001341840"/>
    </source>
</evidence>
<evidence type="ECO:0008006" key="4">
    <source>
        <dbReference type="Google" id="ProtNLM"/>
    </source>
</evidence>
<comment type="caution">
    <text evidence="2">The sequence shown here is derived from an EMBL/GenBank/DDBJ whole genome shotgun (WGS) entry which is preliminary data.</text>
</comment>
<reference evidence="2 3" key="1">
    <citation type="journal article" date="2023" name="Plants (Basel)">
        <title>Bridging the Gap: Combining Genomics and Transcriptomics Approaches to Understand Stylosanthes scabra, an Orphan Legume from the Brazilian Caatinga.</title>
        <authorList>
            <person name="Ferreira-Neto J.R.C."/>
            <person name="da Silva M.D."/>
            <person name="Binneck E."/>
            <person name="de Melo N.F."/>
            <person name="da Silva R.H."/>
            <person name="de Melo A.L.T.M."/>
            <person name="Pandolfi V."/>
            <person name="Bustamante F.O."/>
            <person name="Brasileiro-Vidal A.C."/>
            <person name="Benko-Iseppon A.M."/>
        </authorList>
    </citation>
    <scope>NUCLEOTIDE SEQUENCE [LARGE SCALE GENOMIC DNA]</scope>
    <source>
        <tissue evidence="2">Leaves</tissue>
    </source>
</reference>
<accession>A0ABU6QCK7</accession>
<name>A0ABU6QCK7_9FABA</name>
<protein>
    <recommendedName>
        <fullName evidence="4">RNase H type-1 domain-containing protein</fullName>
    </recommendedName>
</protein>
<evidence type="ECO:0000313" key="2">
    <source>
        <dbReference type="EMBL" id="MED6108979.1"/>
    </source>
</evidence>
<evidence type="ECO:0000256" key="1">
    <source>
        <dbReference type="SAM" id="MobiDB-lite"/>
    </source>
</evidence>
<proteinExistence type="predicted"/>
<sequence>MAAAPKGGEHNGGGDNGDGSSEKEGPNDGLAVSKAMTSMRQKAGVPSDGLSTLAVANLRPDFLRFRINFSDGFFILTTSEPTVTSASVSRRYWPSLQRGSEKVHDLLARDWKVNVSPIYRSANTMADALAKNATRATSSYVELLDLDADTLGLLQHDDRIIALVV</sequence>
<keyword evidence="3" id="KW-1185">Reference proteome</keyword>